<dbReference type="GO" id="GO:0006289">
    <property type="term" value="P:nucleotide-excision repair"/>
    <property type="evidence" value="ECO:0007669"/>
    <property type="project" value="TreeGrafter"/>
</dbReference>
<dbReference type="AlphaFoldDB" id="A0A8K0E0V5"/>
<dbReference type="EMBL" id="VOIH02000009">
    <property type="protein sequence ID" value="KAF3438241.1"/>
    <property type="molecule type" value="Genomic_DNA"/>
</dbReference>
<gene>
    <name evidence="2" type="ORF">FNV43_RR21002</name>
</gene>
<feature type="transmembrane region" description="Helical" evidence="1">
    <location>
        <begin position="72"/>
        <end position="93"/>
    </location>
</feature>
<keyword evidence="1" id="KW-0472">Membrane</keyword>
<dbReference type="Proteomes" id="UP000796880">
    <property type="component" value="Unassembled WGS sequence"/>
</dbReference>
<dbReference type="GO" id="GO:0036297">
    <property type="term" value="P:interstrand cross-link repair"/>
    <property type="evidence" value="ECO:0007669"/>
    <property type="project" value="TreeGrafter"/>
</dbReference>
<organism evidence="2 3">
    <name type="scientific">Rhamnella rubrinervis</name>
    <dbReference type="NCBI Taxonomy" id="2594499"/>
    <lineage>
        <taxon>Eukaryota</taxon>
        <taxon>Viridiplantae</taxon>
        <taxon>Streptophyta</taxon>
        <taxon>Embryophyta</taxon>
        <taxon>Tracheophyta</taxon>
        <taxon>Spermatophyta</taxon>
        <taxon>Magnoliopsida</taxon>
        <taxon>eudicotyledons</taxon>
        <taxon>Gunneridae</taxon>
        <taxon>Pentapetalae</taxon>
        <taxon>rosids</taxon>
        <taxon>fabids</taxon>
        <taxon>Rosales</taxon>
        <taxon>Rhamnaceae</taxon>
        <taxon>rhamnoid group</taxon>
        <taxon>Rhamneae</taxon>
        <taxon>Rhamnella</taxon>
    </lineage>
</organism>
<evidence type="ECO:0000313" key="3">
    <source>
        <dbReference type="Proteomes" id="UP000796880"/>
    </source>
</evidence>
<evidence type="ECO:0000313" key="2">
    <source>
        <dbReference type="EMBL" id="KAF3438241.1"/>
    </source>
</evidence>
<keyword evidence="1" id="KW-1133">Transmembrane helix</keyword>
<name>A0A8K0E0V5_9ROSA</name>
<protein>
    <submittedName>
        <fullName evidence="2">Uncharacterized protein</fullName>
    </submittedName>
</protein>
<accession>A0A8K0E0V5</accession>
<dbReference type="PANTHER" id="PTHR47957">
    <property type="entry name" value="ATP-DEPENDENT HELICASE HRQ1"/>
    <property type="match status" value="1"/>
</dbReference>
<dbReference type="PANTHER" id="PTHR47957:SF3">
    <property type="entry name" value="ATP-DEPENDENT HELICASE HRQ1"/>
    <property type="match status" value="1"/>
</dbReference>
<dbReference type="GO" id="GO:0043138">
    <property type="term" value="F:3'-5' DNA helicase activity"/>
    <property type="evidence" value="ECO:0007669"/>
    <property type="project" value="TreeGrafter"/>
</dbReference>
<evidence type="ECO:0000256" key="1">
    <source>
        <dbReference type="SAM" id="Phobius"/>
    </source>
</evidence>
<dbReference type="OrthoDB" id="18781at2759"/>
<sequence length="188" mass="20946">MGFAALLSVGHTNYVNLSYATKETALNPIDSICAYYAGYIAEVSRIGALKEIFLAGNFVELRPQMPLNWELMLLRIFVFLATLLGRLVISLCINSKMPSHSVSIRAIETVKYQVIDKRRNEILEEIEESKAFFEAAWVPVPQSTKLPAAMNNLDFRAGLHAASHAVLNVVPLVFWMQRSRGSEGAMAE</sequence>
<keyword evidence="3" id="KW-1185">Reference proteome</keyword>
<dbReference type="GO" id="GO:0005634">
    <property type="term" value="C:nucleus"/>
    <property type="evidence" value="ECO:0007669"/>
    <property type="project" value="TreeGrafter"/>
</dbReference>
<reference evidence="2" key="1">
    <citation type="submission" date="2020-03" db="EMBL/GenBank/DDBJ databases">
        <title>A high-quality chromosome-level genome assembly of a woody plant with both climbing and erect habits, Rhamnella rubrinervis.</title>
        <authorList>
            <person name="Lu Z."/>
            <person name="Yang Y."/>
            <person name="Zhu X."/>
            <person name="Sun Y."/>
        </authorList>
    </citation>
    <scope>NUCLEOTIDE SEQUENCE</scope>
    <source>
        <strain evidence="2">BYM</strain>
        <tissue evidence="2">Leaf</tissue>
    </source>
</reference>
<comment type="caution">
    <text evidence="2">The sequence shown here is derived from an EMBL/GenBank/DDBJ whole genome shotgun (WGS) entry which is preliminary data.</text>
</comment>
<proteinExistence type="predicted"/>
<keyword evidence="1" id="KW-0812">Transmembrane</keyword>